<proteinExistence type="predicted"/>
<dbReference type="EMBL" id="BLKU01000003">
    <property type="protein sequence ID" value="GFG64598.1"/>
    <property type="molecule type" value="Genomic_DNA"/>
</dbReference>
<organism evidence="1 2">
    <name type="scientific">Mycobacterium kubicae</name>
    <dbReference type="NCBI Taxonomy" id="120959"/>
    <lineage>
        <taxon>Bacteria</taxon>
        <taxon>Bacillati</taxon>
        <taxon>Actinomycetota</taxon>
        <taxon>Actinomycetes</taxon>
        <taxon>Mycobacteriales</taxon>
        <taxon>Mycobacteriaceae</taxon>
        <taxon>Mycobacterium</taxon>
        <taxon>Mycobacterium simiae complex</taxon>
    </lineage>
</organism>
<accession>A0ABQ1BLJ5</accession>
<evidence type="ECO:0000313" key="2">
    <source>
        <dbReference type="Proteomes" id="UP000465306"/>
    </source>
</evidence>
<gene>
    <name evidence="1" type="ORF">MKUB_20880</name>
</gene>
<sequence length="67" mass="6350">MVTVTRGAVASVDPVTATLPVVPLSVQSGAAPLGGAAVGQEPAAVAVPDAEKVRTDAAAQAASAIAE</sequence>
<reference evidence="1 2" key="1">
    <citation type="journal article" date="2019" name="Emerg. Microbes Infect.">
        <title>Comprehensive subspecies identification of 175 nontuberculous mycobacteria species based on 7547 genomic profiles.</title>
        <authorList>
            <person name="Matsumoto Y."/>
            <person name="Kinjo T."/>
            <person name="Motooka D."/>
            <person name="Nabeya D."/>
            <person name="Jung N."/>
            <person name="Uechi K."/>
            <person name="Horii T."/>
            <person name="Iida T."/>
            <person name="Fujita J."/>
            <person name="Nakamura S."/>
        </authorList>
    </citation>
    <scope>NUCLEOTIDE SEQUENCE [LARGE SCALE GENOMIC DNA]</scope>
    <source>
        <strain evidence="1 2">JCM 13573</strain>
    </source>
</reference>
<name>A0ABQ1BLJ5_9MYCO</name>
<comment type="caution">
    <text evidence="1">The sequence shown here is derived from an EMBL/GenBank/DDBJ whole genome shotgun (WGS) entry which is preliminary data.</text>
</comment>
<protein>
    <submittedName>
        <fullName evidence="1">Uncharacterized protein</fullName>
    </submittedName>
</protein>
<dbReference type="Proteomes" id="UP000465306">
    <property type="component" value="Unassembled WGS sequence"/>
</dbReference>
<keyword evidence="2" id="KW-1185">Reference proteome</keyword>
<evidence type="ECO:0000313" key="1">
    <source>
        <dbReference type="EMBL" id="GFG64598.1"/>
    </source>
</evidence>